<dbReference type="AlphaFoldDB" id="A0A841EJ92"/>
<evidence type="ECO:0000313" key="1">
    <source>
        <dbReference type="EMBL" id="MBB6000868.1"/>
    </source>
</evidence>
<accession>A0A841EJ92</accession>
<organism evidence="1 2">
    <name type="scientific">Streptomonospora salina</name>
    <dbReference type="NCBI Taxonomy" id="104205"/>
    <lineage>
        <taxon>Bacteria</taxon>
        <taxon>Bacillati</taxon>
        <taxon>Actinomycetota</taxon>
        <taxon>Actinomycetes</taxon>
        <taxon>Streptosporangiales</taxon>
        <taxon>Nocardiopsidaceae</taxon>
        <taxon>Streptomonospora</taxon>
    </lineage>
</organism>
<comment type="caution">
    <text evidence="1">The sequence shown here is derived from an EMBL/GenBank/DDBJ whole genome shotgun (WGS) entry which is preliminary data.</text>
</comment>
<dbReference type="EMBL" id="JACHLY010000001">
    <property type="protein sequence ID" value="MBB6000868.1"/>
    <property type="molecule type" value="Genomic_DNA"/>
</dbReference>
<dbReference type="Proteomes" id="UP000578077">
    <property type="component" value="Unassembled WGS sequence"/>
</dbReference>
<name>A0A841EJ92_9ACTN</name>
<reference evidence="1 2" key="1">
    <citation type="submission" date="2020-08" db="EMBL/GenBank/DDBJ databases">
        <title>Sequencing the genomes of 1000 actinobacteria strains.</title>
        <authorList>
            <person name="Klenk H.-P."/>
        </authorList>
    </citation>
    <scope>NUCLEOTIDE SEQUENCE [LARGE SCALE GENOMIC DNA]</scope>
    <source>
        <strain evidence="1 2">DSM 44593</strain>
    </source>
</reference>
<keyword evidence="2" id="KW-1185">Reference proteome</keyword>
<proteinExistence type="predicted"/>
<sequence>MPRVDIPVTTITRDGVAGAAEVTGDPANGHAVANTSGRTVLVVSNSSVDTAQDVTLVTQATVDGQDVADRTVSVPFGETRYIGGLPEGVYGREIHIDITSADLSFQAFTFPR</sequence>
<dbReference type="RefSeq" id="WP_184638593.1">
    <property type="nucleotide sequence ID" value="NZ_BAABKT010000035.1"/>
</dbReference>
<protein>
    <submittedName>
        <fullName evidence="1">Uncharacterized protein</fullName>
    </submittedName>
</protein>
<evidence type="ECO:0000313" key="2">
    <source>
        <dbReference type="Proteomes" id="UP000578077"/>
    </source>
</evidence>
<gene>
    <name evidence="1" type="ORF">HNR25_004619</name>
</gene>